<accession>A0A9D3NWI5</accession>
<protein>
    <submittedName>
        <fullName evidence="1">Uncharacterized protein</fullName>
    </submittedName>
</protein>
<evidence type="ECO:0000313" key="2">
    <source>
        <dbReference type="Proteomes" id="UP000824219"/>
    </source>
</evidence>
<dbReference type="EMBL" id="JAHKSW010000009">
    <property type="protein sequence ID" value="KAG7328500.1"/>
    <property type="molecule type" value="Genomic_DNA"/>
</dbReference>
<sequence>MRSAVSWRACIFSPLRTEGRMLEATPLNHHRRFREALRRKALSVSHSPGNRYNLFNFELNTLIYCEVTSSQSATENNTADCIKHESDATRPKHS</sequence>
<dbReference type="AlphaFoldDB" id="A0A9D3NWI5"/>
<gene>
    <name evidence="1" type="ORF">KOW79_008444</name>
</gene>
<evidence type="ECO:0000313" key="1">
    <source>
        <dbReference type="EMBL" id="KAG7328500.1"/>
    </source>
</evidence>
<comment type="caution">
    <text evidence="1">The sequence shown here is derived from an EMBL/GenBank/DDBJ whole genome shotgun (WGS) entry which is preliminary data.</text>
</comment>
<organism evidence="1 2">
    <name type="scientific">Hemibagrus wyckioides</name>
    <dbReference type="NCBI Taxonomy" id="337641"/>
    <lineage>
        <taxon>Eukaryota</taxon>
        <taxon>Metazoa</taxon>
        <taxon>Chordata</taxon>
        <taxon>Craniata</taxon>
        <taxon>Vertebrata</taxon>
        <taxon>Euteleostomi</taxon>
        <taxon>Actinopterygii</taxon>
        <taxon>Neopterygii</taxon>
        <taxon>Teleostei</taxon>
        <taxon>Ostariophysi</taxon>
        <taxon>Siluriformes</taxon>
        <taxon>Bagridae</taxon>
        <taxon>Hemibagrus</taxon>
    </lineage>
</organism>
<reference evidence="1 2" key="1">
    <citation type="submission" date="2021-06" db="EMBL/GenBank/DDBJ databases">
        <title>Chromosome-level genome assembly of the red-tail catfish (Hemibagrus wyckioides).</title>
        <authorList>
            <person name="Shao F."/>
        </authorList>
    </citation>
    <scope>NUCLEOTIDE SEQUENCE [LARGE SCALE GENOMIC DNA]</scope>
    <source>
        <strain evidence="1">EC202008001</strain>
        <tissue evidence="1">Blood</tissue>
    </source>
</reference>
<name>A0A9D3NWI5_9TELE</name>
<proteinExistence type="predicted"/>
<keyword evidence="2" id="KW-1185">Reference proteome</keyword>
<dbReference type="Proteomes" id="UP000824219">
    <property type="component" value="Linkage Group LG09"/>
</dbReference>